<evidence type="ECO:0000313" key="1">
    <source>
        <dbReference type="EMBL" id="KAH8000767.1"/>
    </source>
</evidence>
<name>A0ACB8F6V5_9SAUR</name>
<accession>A0ACB8F6V5</accession>
<proteinExistence type="predicted"/>
<comment type="caution">
    <text evidence="1">The sequence shown here is derived from an EMBL/GenBank/DDBJ whole genome shotgun (WGS) entry which is preliminary data.</text>
</comment>
<reference evidence="1" key="1">
    <citation type="submission" date="2021-08" db="EMBL/GenBank/DDBJ databases">
        <title>The first chromosome-level gecko genome reveals the dynamic sex chromosomes of Neotropical dwarf geckos (Sphaerodactylidae: Sphaerodactylus).</title>
        <authorList>
            <person name="Pinto B.J."/>
            <person name="Keating S.E."/>
            <person name="Gamble T."/>
        </authorList>
    </citation>
    <scope>NUCLEOTIDE SEQUENCE</scope>
    <source>
        <strain evidence="1">TG3544</strain>
    </source>
</reference>
<gene>
    <name evidence="1" type="ORF">K3G42_028553</name>
</gene>
<dbReference type="Proteomes" id="UP000827872">
    <property type="component" value="Linkage Group LG05"/>
</dbReference>
<organism evidence="1 2">
    <name type="scientific">Sphaerodactylus townsendi</name>
    <dbReference type="NCBI Taxonomy" id="933632"/>
    <lineage>
        <taxon>Eukaryota</taxon>
        <taxon>Metazoa</taxon>
        <taxon>Chordata</taxon>
        <taxon>Craniata</taxon>
        <taxon>Vertebrata</taxon>
        <taxon>Euteleostomi</taxon>
        <taxon>Lepidosauria</taxon>
        <taxon>Squamata</taxon>
        <taxon>Bifurcata</taxon>
        <taxon>Gekkota</taxon>
        <taxon>Sphaerodactylidae</taxon>
        <taxon>Sphaerodactylus</taxon>
    </lineage>
</organism>
<protein>
    <submittedName>
        <fullName evidence="1">Uncharacterized protein</fullName>
    </submittedName>
</protein>
<keyword evidence="2" id="KW-1185">Reference proteome</keyword>
<dbReference type="EMBL" id="CM037618">
    <property type="protein sequence ID" value="KAH8000767.1"/>
    <property type="molecule type" value="Genomic_DNA"/>
</dbReference>
<evidence type="ECO:0000313" key="2">
    <source>
        <dbReference type="Proteomes" id="UP000827872"/>
    </source>
</evidence>
<sequence length="216" mass="24381">MPRPFDTVPHVVVTPNHKIICVSVPKTIGNTCFPVVLGNPWERVVRPPQKVVTHRLRTAGLGTLTTSSPGNYCVVKPEFLKIRDTLYPKPTEVSNYFVANTLIRPQNKEGGGETTHHYKSTITPRLPVTHFGSRGQQILYFSLSFGWFSRSQYPPQLTTYRRRICALKMYSSYPMNSPRGENTDGRRQREHLMQVGTSDWVRGLGAGSTMLPPLNN</sequence>